<feature type="region of interest" description="Disordered" evidence="1">
    <location>
        <begin position="210"/>
        <end position="343"/>
    </location>
</feature>
<feature type="non-terminal residue" evidence="3">
    <location>
        <position position="343"/>
    </location>
</feature>
<feature type="compositionally biased region" description="Gly residues" evidence="1">
    <location>
        <begin position="278"/>
        <end position="343"/>
    </location>
</feature>
<dbReference type="EMBL" id="FMVT01000008">
    <property type="protein sequence ID" value="SCY72122.1"/>
    <property type="molecule type" value="Genomic_DNA"/>
</dbReference>
<dbReference type="AlphaFoldDB" id="A0A1G5I7K8"/>
<accession>A0A1G5I7K8</accession>
<feature type="chain" id="PRO_5011706332" description="Sporulation related domain-containing protein" evidence="2">
    <location>
        <begin position="30"/>
        <end position="343"/>
    </location>
</feature>
<gene>
    <name evidence="3" type="ORF">SAMN05660710_02488</name>
</gene>
<keyword evidence="2" id="KW-0732">Signal</keyword>
<dbReference type="Proteomes" id="UP000199502">
    <property type="component" value="Unassembled WGS sequence"/>
</dbReference>
<evidence type="ECO:0008006" key="5">
    <source>
        <dbReference type="Google" id="ProtNLM"/>
    </source>
</evidence>
<reference evidence="3 4" key="1">
    <citation type="submission" date="2016-10" db="EMBL/GenBank/DDBJ databases">
        <authorList>
            <person name="de Groot N.N."/>
        </authorList>
    </citation>
    <scope>NUCLEOTIDE SEQUENCE [LARGE SCALE GENOMIC DNA]</scope>
    <source>
        <strain evidence="3 4">CGMCC 1.8925</strain>
    </source>
</reference>
<dbReference type="STRING" id="336292.SAMN05660710_02488"/>
<evidence type="ECO:0000313" key="4">
    <source>
        <dbReference type="Proteomes" id="UP000199502"/>
    </source>
</evidence>
<feature type="compositionally biased region" description="Low complexity" evidence="1">
    <location>
        <begin position="74"/>
        <end position="88"/>
    </location>
</feature>
<evidence type="ECO:0000256" key="1">
    <source>
        <dbReference type="SAM" id="MobiDB-lite"/>
    </source>
</evidence>
<name>A0A1G5I7K8_9RHOB</name>
<sequence>MTQRRRTTKLCLGALPLVACIAVVTQAGAQTDANLPTAKEIWRHLPPLAGLQPEPERPADPAPAPAVVDRAEATDAAPAETAPVATAAPPQPAPEAQPAAAPVEAERPATDAPADMRLVLHIPERVPAEGRDRAMAQLSAAGWEPREIVTPLTIGETHVRYFHARDRAAAQELASLLDVGLRDFVSFTPPPPQGYLELWLGGRGAAPQVRTATAPAATPAPAPAPQAAPVTVPPQTTVQVPPVTTGGGDNRWPQPSRARSVMNAIFGSGSASDNRGENSGGGNGGGGNGGGGGGGFNGGTVGNAGGSTGGGSTGGGSTGGGSAGGGSTGGGSTGGGSTGGGST</sequence>
<protein>
    <recommendedName>
        <fullName evidence="5">Sporulation related domain-containing protein</fullName>
    </recommendedName>
</protein>
<keyword evidence="4" id="KW-1185">Reference proteome</keyword>
<feature type="region of interest" description="Disordered" evidence="1">
    <location>
        <begin position="73"/>
        <end position="111"/>
    </location>
</feature>
<feature type="compositionally biased region" description="Low complexity" evidence="1">
    <location>
        <begin position="227"/>
        <end position="244"/>
    </location>
</feature>
<evidence type="ECO:0000256" key="2">
    <source>
        <dbReference type="SAM" id="SignalP"/>
    </source>
</evidence>
<evidence type="ECO:0000313" key="3">
    <source>
        <dbReference type="EMBL" id="SCY72122.1"/>
    </source>
</evidence>
<proteinExistence type="predicted"/>
<organism evidence="3 4">
    <name type="scientific">Paracoccus tibetensis</name>
    <dbReference type="NCBI Taxonomy" id="336292"/>
    <lineage>
        <taxon>Bacteria</taxon>
        <taxon>Pseudomonadati</taxon>
        <taxon>Pseudomonadota</taxon>
        <taxon>Alphaproteobacteria</taxon>
        <taxon>Rhodobacterales</taxon>
        <taxon>Paracoccaceae</taxon>
        <taxon>Paracoccus</taxon>
    </lineage>
</organism>
<feature type="signal peptide" evidence="2">
    <location>
        <begin position="1"/>
        <end position="29"/>
    </location>
</feature>